<evidence type="ECO:0000313" key="1">
    <source>
        <dbReference type="EMBL" id="KAJ7755679.1"/>
    </source>
</evidence>
<evidence type="ECO:0000313" key="2">
    <source>
        <dbReference type="Proteomes" id="UP001215280"/>
    </source>
</evidence>
<reference evidence="1" key="1">
    <citation type="submission" date="2023-03" db="EMBL/GenBank/DDBJ databases">
        <title>Massive genome expansion in bonnet fungi (Mycena s.s.) driven by repeated elements and novel gene families across ecological guilds.</title>
        <authorList>
            <consortium name="Lawrence Berkeley National Laboratory"/>
            <person name="Harder C.B."/>
            <person name="Miyauchi S."/>
            <person name="Viragh M."/>
            <person name="Kuo A."/>
            <person name="Thoen E."/>
            <person name="Andreopoulos B."/>
            <person name="Lu D."/>
            <person name="Skrede I."/>
            <person name="Drula E."/>
            <person name="Henrissat B."/>
            <person name="Morin E."/>
            <person name="Kohler A."/>
            <person name="Barry K."/>
            <person name="LaButti K."/>
            <person name="Morin E."/>
            <person name="Salamov A."/>
            <person name="Lipzen A."/>
            <person name="Mereny Z."/>
            <person name="Hegedus B."/>
            <person name="Baldrian P."/>
            <person name="Stursova M."/>
            <person name="Weitz H."/>
            <person name="Taylor A."/>
            <person name="Grigoriev I.V."/>
            <person name="Nagy L.G."/>
            <person name="Martin F."/>
            <person name="Kauserud H."/>
        </authorList>
    </citation>
    <scope>NUCLEOTIDE SEQUENCE</scope>
    <source>
        <strain evidence="1">CBHHK188m</strain>
    </source>
</reference>
<proteinExistence type="predicted"/>
<gene>
    <name evidence="1" type="ORF">DFH07DRAFT_821376</name>
</gene>
<organism evidence="1 2">
    <name type="scientific">Mycena maculata</name>
    <dbReference type="NCBI Taxonomy" id="230809"/>
    <lineage>
        <taxon>Eukaryota</taxon>
        <taxon>Fungi</taxon>
        <taxon>Dikarya</taxon>
        <taxon>Basidiomycota</taxon>
        <taxon>Agaricomycotina</taxon>
        <taxon>Agaricomycetes</taxon>
        <taxon>Agaricomycetidae</taxon>
        <taxon>Agaricales</taxon>
        <taxon>Marasmiineae</taxon>
        <taxon>Mycenaceae</taxon>
        <taxon>Mycena</taxon>
    </lineage>
</organism>
<name>A0AAD7J2L4_9AGAR</name>
<sequence length="155" mass="16947">MSALTVPSSPAAIKKLEKQLAKQAKREDAEVKHALKDVQSTEKHKAKAQKATVKAEQIIEKIAKAETATLKALNKVTHQHDTVVVDLRNAERDGEMKRQEDEKLATELKAKKAHAAEVLQTQLAHADERKTTLRQLREGAGIATPESTLSDASSA</sequence>
<dbReference type="EMBL" id="JARJLG010000063">
    <property type="protein sequence ID" value="KAJ7755679.1"/>
    <property type="molecule type" value="Genomic_DNA"/>
</dbReference>
<accession>A0AAD7J2L4</accession>
<comment type="caution">
    <text evidence="1">The sequence shown here is derived from an EMBL/GenBank/DDBJ whole genome shotgun (WGS) entry which is preliminary data.</text>
</comment>
<protein>
    <submittedName>
        <fullName evidence="1">Uncharacterized protein</fullName>
    </submittedName>
</protein>
<dbReference type="Proteomes" id="UP001215280">
    <property type="component" value="Unassembled WGS sequence"/>
</dbReference>
<keyword evidence="2" id="KW-1185">Reference proteome</keyword>
<dbReference type="AlphaFoldDB" id="A0AAD7J2L4"/>